<dbReference type="GO" id="GO:0047429">
    <property type="term" value="F:nucleoside triphosphate diphosphatase activity"/>
    <property type="evidence" value="ECO:0007669"/>
    <property type="project" value="InterPro"/>
</dbReference>
<dbReference type="Pfam" id="PF01725">
    <property type="entry name" value="Ham1p_like"/>
    <property type="match status" value="1"/>
</dbReference>
<organism evidence="2 3">
    <name type="scientific">Candidatus Yanofskybacteria bacterium RIFCSPHIGHO2_02_FULL_43_15c</name>
    <dbReference type="NCBI Taxonomy" id="1802679"/>
    <lineage>
        <taxon>Bacteria</taxon>
        <taxon>Candidatus Yanofskyibacteriota</taxon>
    </lineage>
</organism>
<protein>
    <submittedName>
        <fullName evidence="2">Uncharacterized protein</fullName>
    </submittedName>
</protein>
<reference evidence="2 3" key="1">
    <citation type="journal article" date="2016" name="Nat. Commun.">
        <title>Thousands of microbial genomes shed light on interconnected biogeochemical processes in an aquifer system.</title>
        <authorList>
            <person name="Anantharaman K."/>
            <person name="Brown C.T."/>
            <person name="Hug L.A."/>
            <person name="Sharon I."/>
            <person name="Castelle C.J."/>
            <person name="Probst A.J."/>
            <person name="Thomas B.C."/>
            <person name="Singh A."/>
            <person name="Wilkins M.J."/>
            <person name="Karaoz U."/>
            <person name="Brodie E.L."/>
            <person name="Williams K.H."/>
            <person name="Hubbard S.S."/>
            <person name="Banfield J.F."/>
        </authorList>
    </citation>
    <scope>NUCLEOTIDE SEQUENCE [LARGE SCALE GENOMIC DNA]</scope>
</reference>
<keyword evidence="1" id="KW-0378">Hydrolase</keyword>
<dbReference type="EMBL" id="MGJT01000017">
    <property type="protein sequence ID" value="OGN12498.1"/>
    <property type="molecule type" value="Genomic_DNA"/>
</dbReference>
<proteinExistence type="predicted"/>
<accession>A0A1F8FIS1</accession>
<evidence type="ECO:0000313" key="2">
    <source>
        <dbReference type="EMBL" id="OGN12498.1"/>
    </source>
</evidence>
<dbReference type="AlphaFoldDB" id="A0A1F8FIS1"/>
<sequence>MAADGSGLFVKGLNGRPGVHSARWAGECASTEEIMKFTLKKMAGIPVGKRQAYMETLTVLFPPGTRHGFWDFQGILRGEIALQPSRQSF</sequence>
<dbReference type="SUPFAM" id="SSF52972">
    <property type="entry name" value="ITPase-like"/>
    <property type="match status" value="1"/>
</dbReference>
<name>A0A1F8FIS1_9BACT</name>
<dbReference type="InterPro" id="IPR002637">
    <property type="entry name" value="RdgB/HAM1"/>
</dbReference>
<dbReference type="InterPro" id="IPR029001">
    <property type="entry name" value="ITPase-like_fam"/>
</dbReference>
<evidence type="ECO:0000313" key="3">
    <source>
        <dbReference type="Proteomes" id="UP000178197"/>
    </source>
</evidence>
<dbReference type="Proteomes" id="UP000178197">
    <property type="component" value="Unassembled WGS sequence"/>
</dbReference>
<gene>
    <name evidence="2" type="ORF">A3C71_01870</name>
</gene>
<evidence type="ECO:0000256" key="1">
    <source>
        <dbReference type="ARBA" id="ARBA00022801"/>
    </source>
</evidence>
<dbReference type="Gene3D" id="3.90.950.10">
    <property type="match status" value="1"/>
</dbReference>
<dbReference type="GO" id="GO:0009143">
    <property type="term" value="P:nucleoside triphosphate catabolic process"/>
    <property type="evidence" value="ECO:0007669"/>
    <property type="project" value="InterPro"/>
</dbReference>
<comment type="caution">
    <text evidence="2">The sequence shown here is derived from an EMBL/GenBank/DDBJ whole genome shotgun (WGS) entry which is preliminary data.</text>
</comment>